<reference evidence="1 2" key="1">
    <citation type="submission" date="2017-01" db="EMBL/GenBank/DDBJ databases">
        <title>Novel large sulfur bacteria in the metagenomes of groundwater-fed chemosynthetic microbial mats in the Lake Huron basin.</title>
        <authorList>
            <person name="Sharrar A.M."/>
            <person name="Flood B.E."/>
            <person name="Bailey J.V."/>
            <person name="Jones D.S."/>
            <person name="Biddanda B."/>
            <person name="Ruberg S.A."/>
            <person name="Marcus D.N."/>
            <person name="Dick G.J."/>
        </authorList>
    </citation>
    <scope>NUCLEOTIDE SEQUENCE [LARGE SCALE GENOMIC DNA]</scope>
    <source>
        <strain evidence="1">A8</strain>
    </source>
</reference>
<proteinExistence type="predicted"/>
<gene>
    <name evidence="1" type="ORF">BWK73_38825</name>
</gene>
<organism evidence="1 2">
    <name type="scientific">Thiothrix lacustris</name>
    <dbReference type="NCBI Taxonomy" id="525917"/>
    <lineage>
        <taxon>Bacteria</taxon>
        <taxon>Pseudomonadati</taxon>
        <taxon>Pseudomonadota</taxon>
        <taxon>Gammaproteobacteria</taxon>
        <taxon>Thiotrichales</taxon>
        <taxon>Thiotrichaceae</taxon>
        <taxon>Thiothrix</taxon>
    </lineage>
</organism>
<sequence>MSKTDVNQLPKLSPAQANSLEAAPNYMGAWFLWMGDDTQVFVTKRTGSNPDHIQCRRYGRLIDEYQISNMQTAVRAIVYSLLDEVEQHRQKSPYYVRQHPEGRVA</sequence>
<dbReference type="Proteomes" id="UP000192491">
    <property type="component" value="Unassembled WGS sequence"/>
</dbReference>
<evidence type="ECO:0000313" key="2">
    <source>
        <dbReference type="Proteomes" id="UP000192491"/>
    </source>
</evidence>
<comment type="caution">
    <text evidence="1">The sequence shown here is derived from an EMBL/GenBank/DDBJ whole genome shotgun (WGS) entry which is preliminary data.</text>
</comment>
<accession>A0A1Y1QEB0</accession>
<dbReference type="EMBL" id="MTEJ01000389">
    <property type="protein sequence ID" value="OQX03660.1"/>
    <property type="molecule type" value="Genomic_DNA"/>
</dbReference>
<evidence type="ECO:0000313" key="1">
    <source>
        <dbReference type="EMBL" id="OQX03660.1"/>
    </source>
</evidence>
<dbReference type="AlphaFoldDB" id="A0A1Y1QEB0"/>
<protein>
    <submittedName>
        <fullName evidence="1">Uncharacterized protein</fullName>
    </submittedName>
</protein>
<name>A0A1Y1QEB0_9GAMM</name>